<comment type="caution">
    <text evidence="20">The sequence shown here is derived from an EMBL/GenBank/DDBJ whole genome shotgun (WGS) entry which is preliminary data.</text>
</comment>
<feature type="transmembrane region" description="Helical" evidence="19">
    <location>
        <begin position="38"/>
        <end position="57"/>
    </location>
</feature>
<evidence type="ECO:0000256" key="10">
    <source>
        <dbReference type="ARBA" id="ARBA00022679"/>
    </source>
</evidence>
<feature type="transmembrane region" description="Helical" evidence="19">
    <location>
        <begin position="124"/>
        <end position="146"/>
    </location>
</feature>
<evidence type="ECO:0000256" key="9">
    <source>
        <dbReference type="ARBA" id="ARBA00022516"/>
    </source>
</evidence>
<dbReference type="GO" id="GO:0004605">
    <property type="term" value="F:phosphatidate cytidylyltransferase activity"/>
    <property type="evidence" value="ECO:0007669"/>
    <property type="project" value="UniProtKB-EC"/>
</dbReference>
<feature type="transmembrane region" description="Helical" evidence="19">
    <location>
        <begin position="12"/>
        <end position="32"/>
    </location>
</feature>
<keyword evidence="9" id="KW-0444">Lipid biosynthesis</keyword>
<feature type="transmembrane region" description="Helical" evidence="19">
    <location>
        <begin position="91"/>
        <end position="117"/>
    </location>
</feature>
<evidence type="ECO:0000256" key="11">
    <source>
        <dbReference type="ARBA" id="ARBA00022692"/>
    </source>
</evidence>
<reference evidence="20" key="1">
    <citation type="submission" date="2019-11" db="EMBL/GenBank/DDBJ databases">
        <title>Description of new Acetobacter species.</title>
        <authorList>
            <person name="Cleenwerck I."/>
            <person name="Sombolestani A.S."/>
        </authorList>
    </citation>
    <scope>NUCLEOTIDE SEQUENCE</scope>
    <source>
        <strain evidence="20">LMG 1626</strain>
    </source>
</reference>
<feature type="transmembrane region" description="Helical" evidence="19">
    <location>
        <begin position="64"/>
        <end position="85"/>
    </location>
</feature>
<dbReference type="InterPro" id="IPR021197">
    <property type="entry name" value="Cross-wall-target_lipo_motif"/>
</dbReference>
<dbReference type="PANTHER" id="PTHR46382:SF1">
    <property type="entry name" value="PHOSPHATIDATE CYTIDYLYLTRANSFERASE"/>
    <property type="match status" value="1"/>
</dbReference>
<comment type="subcellular location">
    <subcellularLocation>
        <location evidence="2">Cell membrane</location>
        <topology evidence="2">Multi-pass membrane protein</topology>
    </subcellularLocation>
</comment>
<dbReference type="PROSITE" id="PS01315">
    <property type="entry name" value="CDS"/>
    <property type="match status" value="1"/>
</dbReference>
<organism evidence="20 21">
    <name type="scientific">Acetobacter estunensis</name>
    <dbReference type="NCBI Taxonomy" id="104097"/>
    <lineage>
        <taxon>Bacteria</taxon>
        <taxon>Pseudomonadati</taxon>
        <taxon>Pseudomonadota</taxon>
        <taxon>Alphaproteobacteria</taxon>
        <taxon>Acetobacterales</taxon>
        <taxon>Acetobacteraceae</taxon>
        <taxon>Acetobacter</taxon>
    </lineage>
</organism>
<keyword evidence="21" id="KW-1185">Reference proteome</keyword>
<evidence type="ECO:0000313" key="20">
    <source>
        <dbReference type="EMBL" id="NHO52929.1"/>
    </source>
</evidence>
<dbReference type="EC" id="2.7.7.41" evidence="6 18"/>
<comment type="pathway">
    <text evidence="4">Lipid metabolism.</text>
</comment>
<evidence type="ECO:0000256" key="14">
    <source>
        <dbReference type="ARBA" id="ARBA00023098"/>
    </source>
</evidence>
<proteinExistence type="inferred from homology"/>
<dbReference type="NCBIfam" id="TIGR03726">
    <property type="entry name" value="strep_RK_lipo"/>
    <property type="match status" value="1"/>
</dbReference>
<evidence type="ECO:0000256" key="2">
    <source>
        <dbReference type="ARBA" id="ARBA00004651"/>
    </source>
</evidence>
<comment type="pathway">
    <text evidence="3 18">Phospholipid metabolism; CDP-diacylglycerol biosynthesis; CDP-diacylglycerol from sn-glycerol 3-phosphate: step 3/3.</text>
</comment>
<comment type="catalytic activity">
    <reaction evidence="1 18">
        <text>a 1,2-diacyl-sn-glycero-3-phosphate + CTP + H(+) = a CDP-1,2-diacyl-sn-glycerol + diphosphate</text>
        <dbReference type="Rhea" id="RHEA:16229"/>
        <dbReference type="ChEBI" id="CHEBI:15378"/>
        <dbReference type="ChEBI" id="CHEBI:33019"/>
        <dbReference type="ChEBI" id="CHEBI:37563"/>
        <dbReference type="ChEBI" id="CHEBI:58332"/>
        <dbReference type="ChEBI" id="CHEBI:58608"/>
        <dbReference type="EC" id="2.7.7.41"/>
    </reaction>
</comment>
<evidence type="ECO:0000256" key="19">
    <source>
        <dbReference type="SAM" id="Phobius"/>
    </source>
</evidence>
<keyword evidence="16" id="KW-0594">Phospholipid biosynthesis</keyword>
<accession>A0A967EIB4</accession>
<dbReference type="EMBL" id="WOTH01000004">
    <property type="protein sequence ID" value="NHO52929.1"/>
    <property type="molecule type" value="Genomic_DNA"/>
</dbReference>
<keyword evidence="17" id="KW-1208">Phospholipid metabolism</keyword>
<evidence type="ECO:0000256" key="6">
    <source>
        <dbReference type="ARBA" id="ARBA00012487"/>
    </source>
</evidence>
<protein>
    <recommendedName>
        <fullName evidence="7 18">Phosphatidate cytidylyltransferase</fullName>
        <ecNumber evidence="6 18">2.7.7.41</ecNumber>
    </recommendedName>
</protein>
<sequence length="285" mass="29193">MRSSGSNWKDLRPRLISAVVLILVAGGAIWAGGPFYEVLILLAMCGLASEMAALFGLSVRSWRGVLYLGWAVCAGLAACAGRWSAIAAFPMTAFLFGTPLWLGNAAIVAAGSALLWLRLHTLPGAWSVVFPIAVVVASDSSAYLVGRLVGGPKLAPRISPGKTRSGAVGGLCGAILAGMLVASLAGVDGMMERTSLLLRSGVWAALLGVVAQAGDLAESAVKRARGVKDSGTLLPGHGGLLDRFDAMLAVMPLAAVLSLAAQPGFGFWTVGLADLVEAISHVFGQ</sequence>
<keyword evidence="10 18" id="KW-0808">Transferase</keyword>
<evidence type="ECO:0000313" key="21">
    <source>
        <dbReference type="Proteomes" id="UP000597459"/>
    </source>
</evidence>
<keyword evidence="15 19" id="KW-0472">Membrane</keyword>
<evidence type="ECO:0000256" key="13">
    <source>
        <dbReference type="ARBA" id="ARBA00022989"/>
    </source>
</evidence>
<keyword evidence="8" id="KW-1003">Cell membrane</keyword>
<evidence type="ECO:0000256" key="4">
    <source>
        <dbReference type="ARBA" id="ARBA00005189"/>
    </source>
</evidence>
<dbReference type="Proteomes" id="UP000597459">
    <property type="component" value="Unassembled WGS sequence"/>
</dbReference>
<keyword evidence="12 18" id="KW-0548">Nucleotidyltransferase</keyword>
<dbReference type="PANTHER" id="PTHR46382">
    <property type="entry name" value="PHOSPHATIDATE CYTIDYLYLTRANSFERASE"/>
    <property type="match status" value="1"/>
</dbReference>
<evidence type="ECO:0000256" key="7">
    <source>
        <dbReference type="ARBA" id="ARBA00019373"/>
    </source>
</evidence>
<dbReference type="GO" id="GO:0005886">
    <property type="term" value="C:plasma membrane"/>
    <property type="evidence" value="ECO:0007669"/>
    <property type="project" value="UniProtKB-SubCell"/>
</dbReference>
<evidence type="ECO:0000256" key="15">
    <source>
        <dbReference type="ARBA" id="ARBA00023136"/>
    </source>
</evidence>
<dbReference type="GO" id="GO:0016024">
    <property type="term" value="P:CDP-diacylglycerol biosynthetic process"/>
    <property type="evidence" value="ECO:0007669"/>
    <property type="project" value="TreeGrafter"/>
</dbReference>
<evidence type="ECO:0000256" key="12">
    <source>
        <dbReference type="ARBA" id="ARBA00022695"/>
    </source>
</evidence>
<evidence type="ECO:0000256" key="3">
    <source>
        <dbReference type="ARBA" id="ARBA00005119"/>
    </source>
</evidence>
<evidence type="ECO:0000256" key="8">
    <source>
        <dbReference type="ARBA" id="ARBA00022475"/>
    </source>
</evidence>
<evidence type="ECO:0000256" key="18">
    <source>
        <dbReference type="RuleBase" id="RU003938"/>
    </source>
</evidence>
<keyword evidence="13 19" id="KW-1133">Transmembrane helix</keyword>
<evidence type="ECO:0000256" key="5">
    <source>
        <dbReference type="ARBA" id="ARBA00010185"/>
    </source>
</evidence>
<comment type="similarity">
    <text evidence="5 18">Belongs to the CDS family.</text>
</comment>
<keyword evidence="14" id="KW-0443">Lipid metabolism</keyword>
<keyword evidence="11 18" id="KW-0812">Transmembrane</keyword>
<feature type="transmembrane region" description="Helical" evidence="19">
    <location>
        <begin position="166"/>
        <end position="187"/>
    </location>
</feature>
<dbReference type="InterPro" id="IPR000374">
    <property type="entry name" value="PC_trans"/>
</dbReference>
<evidence type="ECO:0000256" key="1">
    <source>
        <dbReference type="ARBA" id="ARBA00001698"/>
    </source>
</evidence>
<dbReference type="Pfam" id="PF01148">
    <property type="entry name" value="CTP_transf_1"/>
    <property type="match status" value="1"/>
</dbReference>
<gene>
    <name evidence="20" type="ORF">GOB87_02995</name>
</gene>
<evidence type="ECO:0000256" key="16">
    <source>
        <dbReference type="ARBA" id="ARBA00023209"/>
    </source>
</evidence>
<dbReference type="AlphaFoldDB" id="A0A967EIB4"/>
<name>A0A967EIB4_9PROT</name>
<evidence type="ECO:0000256" key="17">
    <source>
        <dbReference type="ARBA" id="ARBA00023264"/>
    </source>
</evidence>